<dbReference type="Proteomes" id="UP000784294">
    <property type="component" value="Unassembled WGS sequence"/>
</dbReference>
<dbReference type="AlphaFoldDB" id="A0A3S5AVT3"/>
<name>A0A3S5AVT3_9PLAT</name>
<dbReference type="InterPro" id="IPR008999">
    <property type="entry name" value="Actin-crosslinking"/>
</dbReference>
<sequence length="213" mass="23030">MLAIRLGKYHVNGPTLEMILHTIDFGLGAQNIFSFRDSCGAFLTTMGPGTLKSRKGTIGAQTAGKEDLFLVERASVQVAIMAHNNKFASTKQGAQNIFSFRDSCGAFLTTMGPGTLKSRKGTIGAQTAGKEDLFLVERASVQPTSPVPGGGPNYAEWTRPIVSAAETVVAAFTLQLQLVSSFQAGQHVDEAGRWCSCRTMARRLHLIWQHVWS</sequence>
<proteinExistence type="predicted"/>
<evidence type="ECO:0000313" key="2">
    <source>
        <dbReference type="Proteomes" id="UP000784294"/>
    </source>
</evidence>
<comment type="caution">
    <text evidence="1">The sequence shown here is derived from an EMBL/GenBank/DDBJ whole genome shotgun (WGS) entry which is preliminary data.</text>
</comment>
<organism evidence="1 2">
    <name type="scientific">Protopolystoma xenopodis</name>
    <dbReference type="NCBI Taxonomy" id="117903"/>
    <lineage>
        <taxon>Eukaryota</taxon>
        <taxon>Metazoa</taxon>
        <taxon>Spiralia</taxon>
        <taxon>Lophotrochozoa</taxon>
        <taxon>Platyhelminthes</taxon>
        <taxon>Monogenea</taxon>
        <taxon>Polyopisthocotylea</taxon>
        <taxon>Polystomatidea</taxon>
        <taxon>Polystomatidae</taxon>
        <taxon>Protopolystoma</taxon>
    </lineage>
</organism>
<dbReference type="OrthoDB" id="10259868at2759"/>
<dbReference type="EMBL" id="CAAALY010245674">
    <property type="protein sequence ID" value="VEL33373.1"/>
    <property type="molecule type" value="Genomic_DNA"/>
</dbReference>
<dbReference type="SUPFAM" id="SSF50405">
    <property type="entry name" value="Actin-crosslinking proteins"/>
    <property type="match status" value="1"/>
</dbReference>
<evidence type="ECO:0000313" key="1">
    <source>
        <dbReference type="EMBL" id="VEL33373.1"/>
    </source>
</evidence>
<keyword evidence="2" id="KW-1185">Reference proteome</keyword>
<protein>
    <submittedName>
        <fullName evidence="1">Uncharacterized protein</fullName>
    </submittedName>
</protein>
<accession>A0A3S5AVT3</accession>
<reference evidence="1" key="1">
    <citation type="submission" date="2018-11" db="EMBL/GenBank/DDBJ databases">
        <authorList>
            <consortium name="Pathogen Informatics"/>
        </authorList>
    </citation>
    <scope>NUCLEOTIDE SEQUENCE</scope>
</reference>
<gene>
    <name evidence="1" type="ORF">PXEA_LOCUS26813</name>
</gene>